<keyword evidence="1" id="KW-0812">Transmembrane</keyword>
<accession>A0ABS0SGV0</accession>
<evidence type="ECO:0000256" key="1">
    <source>
        <dbReference type="SAM" id="Phobius"/>
    </source>
</evidence>
<evidence type="ECO:0000313" key="3">
    <source>
        <dbReference type="Proteomes" id="UP000601789"/>
    </source>
</evidence>
<sequence length="124" mass="12897">MQSIAKNAAALLSVIGIGVQAIVCFMIAEGPIGSFHIGLFGAASLSYLISLSLALRTSLWLAALVIAVACLLLDFYALYGAFVAPTSSTEALSLLVVPVFKLLGVVPIGLLCGILANRFMPKSR</sequence>
<dbReference type="EMBL" id="JADGMQ010000017">
    <property type="protein sequence ID" value="MBI1622506.1"/>
    <property type="molecule type" value="Genomic_DNA"/>
</dbReference>
<gene>
    <name evidence="2" type="ORF">IOD40_17750</name>
</gene>
<protein>
    <submittedName>
        <fullName evidence="2">Uncharacterized protein</fullName>
    </submittedName>
</protein>
<feature type="transmembrane region" description="Helical" evidence="1">
    <location>
        <begin position="7"/>
        <end position="28"/>
    </location>
</feature>
<keyword evidence="1" id="KW-1133">Transmembrane helix</keyword>
<evidence type="ECO:0000313" key="2">
    <source>
        <dbReference type="EMBL" id="MBI1622506.1"/>
    </source>
</evidence>
<organism evidence="2 3">
    <name type="scientific">Aquamicrobium zhengzhouense</name>
    <dbReference type="NCBI Taxonomy" id="2781738"/>
    <lineage>
        <taxon>Bacteria</taxon>
        <taxon>Pseudomonadati</taxon>
        <taxon>Pseudomonadota</taxon>
        <taxon>Alphaproteobacteria</taxon>
        <taxon>Hyphomicrobiales</taxon>
        <taxon>Phyllobacteriaceae</taxon>
        <taxon>Aquamicrobium</taxon>
    </lineage>
</organism>
<feature type="transmembrane region" description="Helical" evidence="1">
    <location>
        <begin position="59"/>
        <end position="79"/>
    </location>
</feature>
<dbReference type="Proteomes" id="UP000601789">
    <property type="component" value="Unassembled WGS sequence"/>
</dbReference>
<comment type="caution">
    <text evidence="2">The sequence shown here is derived from an EMBL/GenBank/DDBJ whole genome shotgun (WGS) entry which is preliminary data.</text>
</comment>
<dbReference type="RefSeq" id="WP_198478038.1">
    <property type="nucleotide sequence ID" value="NZ_JADGMQ010000017.1"/>
</dbReference>
<reference evidence="2 3" key="1">
    <citation type="submission" date="2020-10" db="EMBL/GenBank/DDBJ databases">
        <title>Aquamicrobium zhengzhouensis sp. nov., a exopolysaccharide producing bacterium isolated from farmland soil.</title>
        <authorList>
            <person name="Wang X."/>
        </authorList>
    </citation>
    <scope>NUCLEOTIDE SEQUENCE [LARGE SCALE GENOMIC DNA]</scope>
    <source>
        <strain evidence="3">cd-1</strain>
    </source>
</reference>
<feature type="transmembrane region" description="Helical" evidence="1">
    <location>
        <begin position="34"/>
        <end position="54"/>
    </location>
</feature>
<feature type="transmembrane region" description="Helical" evidence="1">
    <location>
        <begin position="91"/>
        <end position="116"/>
    </location>
</feature>
<keyword evidence="3" id="KW-1185">Reference proteome</keyword>
<proteinExistence type="predicted"/>
<keyword evidence="1" id="KW-0472">Membrane</keyword>
<name>A0ABS0SGV0_9HYPH</name>